<dbReference type="InParanoid" id="A0A3Q7N6H7"/>
<evidence type="ECO:0000313" key="3">
    <source>
        <dbReference type="RefSeq" id="XP_025717053.1"/>
    </source>
</evidence>
<reference evidence="3" key="2">
    <citation type="submission" date="2025-08" db="UniProtKB">
        <authorList>
            <consortium name="RefSeq"/>
        </authorList>
    </citation>
    <scope>IDENTIFICATION</scope>
    <source>
        <tissue evidence="3">Blood</tissue>
    </source>
</reference>
<sequence length="208" mass="21207">MGSGTPGQAVAGGRLSLGPGPPRAGRHRKMAAASARLRPAKWRECRVPGWSGAGRARGACARRWAGPRCVARAAAPGLPPESREGSAVAAPSQFRKLGSEKRGPPRLLACVSGATWRGFSQPVKSRLELASAPHVRLHVEAPPSCPARGAQPPSPRGRPTVDQALRHAPPRCSGWGLGSCSPGGAPRSAAEPGCGPGRPSLGGGLCAE</sequence>
<evidence type="ECO:0000256" key="1">
    <source>
        <dbReference type="SAM" id="MobiDB-lite"/>
    </source>
</evidence>
<dbReference type="RefSeq" id="XP_025717053.1">
    <property type="nucleotide sequence ID" value="XM_025861268.1"/>
</dbReference>
<organism evidence="2 3">
    <name type="scientific">Callorhinus ursinus</name>
    <name type="common">Northern fur seal</name>
    <dbReference type="NCBI Taxonomy" id="34884"/>
    <lineage>
        <taxon>Eukaryota</taxon>
        <taxon>Metazoa</taxon>
        <taxon>Chordata</taxon>
        <taxon>Craniata</taxon>
        <taxon>Vertebrata</taxon>
        <taxon>Euteleostomi</taxon>
        <taxon>Mammalia</taxon>
        <taxon>Eutheria</taxon>
        <taxon>Laurasiatheria</taxon>
        <taxon>Carnivora</taxon>
        <taxon>Caniformia</taxon>
        <taxon>Pinnipedia</taxon>
        <taxon>Otariidae</taxon>
        <taxon>Callorhinus</taxon>
    </lineage>
</organism>
<dbReference type="Proteomes" id="UP000286641">
    <property type="component" value="Unplaced"/>
</dbReference>
<feature type="region of interest" description="Disordered" evidence="1">
    <location>
        <begin position="1"/>
        <end position="38"/>
    </location>
</feature>
<keyword evidence="2" id="KW-1185">Reference proteome</keyword>
<name>A0A3Q7N6H7_CALUR</name>
<protein>
    <submittedName>
        <fullName evidence="3">Uncharacterized protein LOC112815345</fullName>
    </submittedName>
</protein>
<feature type="compositionally biased region" description="Gly residues" evidence="1">
    <location>
        <begin position="194"/>
        <end position="208"/>
    </location>
</feature>
<dbReference type="AlphaFoldDB" id="A0A3Q7N6H7"/>
<proteinExistence type="predicted"/>
<accession>A0A3Q7N6H7</accession>
<gene>
    <name evidence="3" type="primary">LOC112815345</name>
</gene>
<feature type="region of interest" description="Disordered" evidence="1">
    <location>
        <begin position="140"/>
        <end position="208"/>
    </location>
</feature>
<evidence type="ECO:0000313" key="2">
    <source>
        <dbReference type="Proteomes" id="UP000286641"/>
    </source>
</evidence>
<reference key="1">
    <citation type="submission" date="2019-01" db="UniProtKB">
        <authorList>
            <consortium name="RefSeq"/>
        </authorList>
    </citation>
    <scope>IDENTIFICATION</scope>
</reference>